<accession>A0ABT0W2J6</accession>
<name>A0ABT0W2J6_STRGI</name>
<protein>
    <submittedName>
        <fullName evidence="1">Uncharacterized protein</fullName>
    </submittedName>
</protein>
<keyword evidence="2" id="KW-1185">Reference proteome</keyword>
<reference evidence="1 2" key="1">
    <citation type="submission" date="2022-06" db="EMBL/GenBank/DDBJ databases">
        <title>Whole genome sequence of Streptomyces griseoincarnatus RB7AG.</title>
        <authorList>
            <person name="Ray L."/>
            <person name="Behera S."/>
            <person name="Panda A.N."/>
        </authorList>
    </citation>
    <scope>NUCLEOTIDE SEQUENCE [LARGE SCALE GENOMIC DNA]</scope>
    <source>
        <strain evidence="1 2">RB7AG</strain>
    </source>
</reference>
<proteinExistence type="predicted"/>
<organism evidence="1 2">
    <name type="scientific">Streptomyces griseoincarnatus</name>
    <dbReference type="NCBI Taxonomy" id="29305"/>
    <lineage>
        <taxon>Bacteria</taxon>
        <taxon>Bacillati</taxon>
        <taxon>Actinomycetota</taxon>
        <taxon>Actinomycetes</taxon>
        <taxon>Kitasatosporales</taxon>
        <taxon>Streptomycetaceae</taxon>
        <taxon>Streptomyces</taxon>
        <taxon>Streptomyces griseoincarnatus group</taxon>
    </lineage>
</organism>
<dbReference type="Proteomes" id="UP001523263">
    <property type="component" value="Unassembled WGS sequence"/>
</dbReference>
<dbReference type="RefSeq" id="WP_251099746.1">
    <property type="nucleotide sequence ID" value="NZ_JAMQBH010000018.1"/>
</dbReference>
<dbReference type="EMBL" id="JAMQBH010000018">
    <property type="protein sequence ID" value="MCM2516970.1"/>
    <property type="molecule type" value="Genomic_DNA"/>
</dbReference>
<comment type="caution">
    <text evidence="1">The sequence shown here is derived from an EMBL/GenBank/DDBJ whole genome shotgun (WGS) entry which is preliminary data.</text>
</comment>
<sequence length="127" mass="13773">MTHRTAAAPPPSGSPRAALLEVPAEVLAVLFLPSPEDATEDQLRGAGCIWCETGPLNADTAIDFGEQKTLAMAGESWFPRACLRCAAAWAHRGLFEHAPLCEQCTDEVSRCEIGLALYRLIRQGRRP</sequence>
<evidence type="ECO:0000313" key="2">
    <source>
        <dbReference type="Proteomes" id="UP001523263"/>
    </source>
</evidence>
<evidence type="ECO:0000313" key="1">
    <source>
        <dbReference type="EMBL" id="MCM2516970.1"/>
    </source>
</evidence>
<gene>
    <name evidence="1" type="ORF">NC658_27580</name>
</gene>